<dbReference type="GO" id="GO:0006355">
    <property type="term" value="P:regulation of DNA-templated transcription"/>
    <property type="evidence" value="ECO:0007669"/>
    <property type="project" value="InterPro"/>
</dbReference>
<dbReference type="PANTHER" id="PTHR44688">
    <property type="entry name" value="DNA-BINDING TRANSCRIPTIONAL ACTIVATOR DEVR_DOSR"/>
    <property type="match status" value="1"/>
</dbReference>
<evidence type="ECO:0000313" key="5">
    <source>
        <dbReference type="EMBL" id="AGS51734.1"/>
    </source>
</evidence>
<dbReference type="Gene3D" id="1.10.10.10">
    <property type="entry name" value="Winged helix-like DNA-binding domain superfamily/Winged helix DNA-binding domain"/>
    <property type="match status" value="1"/>
</dbReference>
<keyword evidence="2" id="KW-0238">DNA-binding</keyword>
<dbReference type="PRINTS" id="PR00038">
    <property type="entry name" value="HTHLUXR"/>
</dbReference>
<accession>A0A806KAZ0</accession>
<dbReference type="GO" id="GO:0003677">
    <property type="term" value="F:DNA binding"/>
    <property type="evidence" value="ECO:0007669"/>
    <property type="project" value="UniProtKB-KW"/>
</dbReference>
<dbReference type="Pfam" id="PF00196">
    <property type="entry name" value="GerE"/>
    <property type="match status" value="1"/>
</dbReference>
<dbReference type="EMBL" id="JQ844169">
    <property type="protein sequence ID" value="AGS51734.1"/>
    <property type="molecule type" value="Genomic_DNA"/>
</dbReference>
<proteinExistence type="predicted"/>
<dbReference type="InterPro" id="IPR000792">
    <property type="entry name" value="Tscrpt_reg_LuxR_C"/>
</dbReference>
<dbReference type="CDD" id="cd06170">
    <property type="entry name" value="LuxR_C_like"/>
    <property type="match status" value="1"/>
</dbReference>
<protein>
    <recommendedName>
        <fullName evidence="4">HTH luxR-type domain-containing protein</fullName>
    </recommendedName>
</protein>
<dbReference type="InterPro" id="IPR036388">
    <property type="entry name" value="WH-like_DNA-bd_sf"/>
</dbReference>
<reference evidence="5" key="1">
    <citation type="submission" date="2012-03" db="EMBL/GenBank/DDBJ databases">
        <title>Functional metagenomics reveals considerable lignocellulase gene clusters in the gut microbiome of a wood-feeding higher termite.</title>
        <authorList>
            <person name="Liu N."/>
        </authorList>
    </citation>
    <scope>NUCLEOTIDE SEQUENCE</scope>
</reference>
<evidence type="ECO:0000259" key="4">
    <source>
        <dbReference type="PROSITE" id="PS50043"/>
    </source>
</evidence>
<keyword evidence="3" id="KW-0804">Transcription</keyword>
<keyword evidence="1" id="KW-0805">Transcription regulation</keyword>
<dbReference type="SUPFAM" id="SSF46894">
    <property type="entry name" value="C-terminal effector domain of the bipartite response regulators"/>
    <property type="match status" value="1"/>
</dbReference>
<feature type="domain" description="HTH luxR-type" evidence="4">
    <location>
        <begin position="47"/>
        <end position="112"/>
    </location>
</feature>
<dbReference type="InterPro" id="IPR016032">
    <property type="entry name" value="Sig_transdc_resp-reg_C-effctor"/>
</dbReference>
<sequence>MNIIKPKEKAHNEYCPMCRTKMEAGKIKRFSDTKIKCPKCDHTAVMEAEKTEALTPREQEIYNMLIDGKTPKEIAYELDITYNTVAAHQKSIYHKLDVQNINEFLTKFRPAGHISVFPAVEQQHQRSKKSLFSAISSLLKRTKKANFINWYKIGDEYSTYNVKIEKEEIDGQLEECVTIFGTMSGYEYAFAGATSCIFPSTLKDMWKMKMFSFKALGDGNKYITSFPTVETTEGNRFNYVFSTVKDQIITVNINIPDDLVRISNSEDKIKFVQKNIYQFNIHALNPGSYSLKFWDIRTSR</sequence>
<evidence type="ECO:0000256" key="1">
    <source>
        <dbReference type="ARBA" id="ARBA00023015"/>
    </source>
</evidence>
<evidence type="ECO:0000256" key="2">
    <source>
        <dbReference type="ARBA" id="ARBA00023125"/>
    </source>
</evidence>
<organism evidence="5">
    <name type="scientific">uncultured bacterium contig00037</name>
    <dbReference type="NCBI Taxonomy" id="1181525"/>
    <lineage>
        <taxon>Bacteria</taxon>
        <taxon>environmental samples</taxon>
    </lineage>
</organism>
<name>A0A806KAZ0_9BACT</name>
<evidence type="ECO:0000256" key="3">
    <source>
        <dbReference type="ARBA" id="ARBA00023163"/>
    </source>
</evidence>
<dbReference type="PANTHER" id="PTHR44688:SF16">
    <property type="entry name" value="DNA-BINDING TRANSCRIPTIONAL ACTIVATOR DEVR_DOSR"/>
    <property type="match status" value="1"/>
</dbReference>
<dbReference type="PROSITE" id="PS50043">
    <property type="entry name" value="HTH_LUXR_2"/>
    <property type="match status" value="1"/>
</dbReference>
<dbReference type="AlphaFoldDB" id="A0A806KAZ0"/>
<dbReference type="SMART" id="SM00421">
    <property type="entry name" value="HTH_LUXR"/>
    <property type="match status" value="1"/>
</dbReference>